<dbReference type="SUPFAM" id="SSF53098">
    <property type="entry name" value="Ribonuclease H-like"/>
    <property type="match status" value="1"/>
</dbReference>
<reference evidence="1" key="1">
    <citation type="submission" date="2018-05" db="EMBL/GenBank/DDBJ databases">
        <title>Draft genome of Mucuna pruriens seed.</title>
        <authorList>
            <person name="Nnadi N.E."/>
            <person name="Vos R."/>
            <person name="Hasami M.H."/>
            <person name="Devisetty U.K."/>
            <person name="Aguiy J.C."/>
        </authorList>
    </citation>
    <scope>NUCLEOTIDE SEQUENCE [LARGE SCALE GENOMIC DNA]</scope>
    <source>
        <strain evidence="1">JCA_2017</strain>
    </source>
</reference>
<dbReference type="OrthoDB" id="1750165at2759"/>
<dbReference type="InterPro" id="IPR039537">
    <property type="entry name" value="Retrotran_Ty1/copia-like"/>
</dbReference>
<evidence type="ECO:0008006" key="3">
    <source>
        <dbReference type="Google" id="ProtNLM"/>
    </source>
</evidence>
<dbReference type="PANTHER" id="PTHR42648:SF31">
    <property type="entry name" value="RNA-DIRECTED DNA POLYMERASE"/>
    <property type="match status" value="1"/>
</dbReference>
<accession>A0A371EZ78</accession>
<evidence type="ECO:0000313" key="2">
    <source>
        <dbReference type="Proteomes" id="UP000257109"/>
    </source>
</evidence>
<sequence>MVVKALCMKLVVETPQQNGSVERRHQSILNIARALILQSTLLKYIWSYAIQCVVFLLNQLPSKVLNEKSHYQVLHGDLPNLDSSHTGYKPGVKGYVAYDVYSKEIVVLRYCFP</sequence>
<dbReference type="Gene3D" id="3.30.420.10">
    <property type="entry name" value="Ribonuclease H-like superfamily/Ribonuclease H"/>
    <property type="match status" value="1"/>
</dbReference>
<organism evidence="1 2">
    <name type="scientific">Mucuna pruriens</name>
    <name type="common">Velvet bean</name>
    <name type="synonym">Dolichos pruriens</name>
    <dbReference type="NCBI Taxonomy" id="157652"/>
    <lineage>
        <taxon>Eukaryota</taxon>
        <taxon>Viridiplantae</taxon>
        <taxon>Streptophyta</taxon>
        <taxon>Embryophyta</taxon>
        <taxon>Tracheophyta</taxon>
        <taxon>Spermatophyta</taxon>
        <taxon>Magnoliopsida</taxon>
        <taxon>eudicotyledons</taxon>
        <taxon>Gunneridae</taxon>
        <taxon>Pentapetalae</taxon>
        <taxon>rosids</taxon>
        <taxon>fabids</taxon>
        <taxon>Fabales</taxon>
        <taxon>Fabaceae</taxon>
        <taxon>Papilionoideae</taxon>
        <taxon>50 kb inversion clade</taxon>
        <taxon>NPAAA clade</taxon>
        <taxon>indigoferoid/millettioid clade</taxon>
        <taxon>Phaseoleae</taxon>
        <taxon>Mucuna</taxon>
    </lineage>
</organism>
<dbReference type="InterPro" id="IPR036397">
    <property type="entry name" value="RNaseH_sf"/>
</dbReference>
<dbReference type="GO" id="GO:0003676">
    <property type="term" value="F:nucleic acid binding"/>
    <property type="evidence" value="ECO:0007669"/>
    <property type="project" value="InterPro"/>
</dbReference>
<dbReference type="AlphaFoldDB" id="A0A371EZ78"/>
<protein>
    <recommendedName>
        <fullName evidence="3">Integrase catalytic domain-containing protein</fullName>
    </recommendedName>
</protein>
<keyword evidence="2" id="KW-1185">Reference proteome</keyword>
<proteinExistence type="predicted"/>
<name>A0A371EZ78_MUCPR</name>
<gene>
    <name evidence="1" type="ORF">CR513_49438</name>
</gene>
<dbReference type="PANTHER" id="PTHR42648">
    <property type="entry name" value="TRANSPOSASE, PUTATIVE-RELATED"/>
    <property type="match status" value="1"/>
</dbReference>
<evidence type="ECO:0000313" key="1">
    <source>
        <dbReference type="EMBL" id="RDX71243.1"/>
    </source>
</evidence>
<feature type="non-terminal residue" evidence="1">
    <location>
        <position position="1"/>
    </location>
</feature>
<dbReference type="EMBL" id="QJKJ01011417">
    <property type="protein sequence ID" value="RDX71243.1"/>
    <property type="molecule type" value="Genomic_DNA"/>
</dbReference>
<dbReference type="Proteomes" id="UP000257109">
    <property type="component" value="Unassembled WGS sequence"/>
</dbReference>
<dbReference type="InterPro" id="IPR012337">
    <property type="entry name" value="RNaseH-like_sf"/>
</dbReference>
<comment type="caution">
    <text evidence="1">The sequence shown here is derived from an EMBL/GenBank/DDBJ whole genome shotgun (WGS) entry which is preliminary data.</text>
</comment>